<organism evidence="1">
    <name type="scientific">Tetraodon nigroviridis</name>
    <name type="common">Spotted green pufferfish</name>
    <name type="synonym">Chelonodon nigroviridis</name>
    <dbReference type="NCBI Taxonomy" id="99883"/>
    <lineage>
        <taxon>Eukaryota</taxon>
        <taxon>Metazoa</taxon>
        <taxon>Chordata</taxon>
        <taxon>Craniata</taxon>
        <taxon>Vertebrata</taxon>
        <taxon>Euteleostomi</taxon>
        <taxon>Actinopterygii</taxon>
        <taxon>Neopterygii</taxon>
        <taxon>Teleostei</taxon>
        <taxon>Neoteleostei</taxon>
        <taxon>Acanthomorphata</taxon>
        <taxon>Eupercaria</taxon>
        <taxon>Tetraodontiformes</taxon>
        <taxon>Tetradontoidea</taxon>
        <taxon>Tetraodontidae</taxon>
        <taxon>Tetraodon</taxon>
    </lineage>
</organism>
<sequence>MGGALYSIDSMPDLRKRKAMPLVSDLVSFCTNLFIPPQLFLISPSLSPNPQLTTSST</sequence>
<dbReference type="AlphaFoldDB" id="Q4SX37"/>
<evidence type="ECO:0000313" key="1">
    <source>
        <dbReference type="EMBL" id="CAF94795.1"/>
    </source>
</evidence>
<accession>Q4SX37</accession>
<proteinExistence type="predicted"/>
<dbReference type="KEGG" id="tng:GSTEN00011143G001"/>
<gene>
    <name evidence="1" type="ORF">GSTENG00011143001</name>
</gene>
<dbReference type="OrthoDB" id="10053234at2759"/>
<reference evidence="1" key="2">
    <citation type="submission" date="2004-02" db="EMBL/GenBank/DDBJ databases">
        <authorList>
            <consortium name="Genoscope"/>
            <consortium name="Whitehead Institute Centre for Genome Research"/>
        </authorList>
    </citation>
    <scope>NUCLEOTIDE SEQUENCE</scope>
</reference>
<reference evidence="1" key="1">
    <citation type="journal article" date="2004" name="Nature">
        <title>Genome duplication in the teleost fish Tetraodon nigroviridis reveals the early vertebrate proto-karyotype.</title>
        <authorList>
            <person name="Jaillon O."/>
            <person name="Aury J.-M."/>
            <person name="Brunet F."/>
            <person name="Petit J.-L."/>
            <person name="Stange-Thomann N."/>
            <person name="Mauceli E."/>
            <person name="Bouneau L."/>
            <person name="Fischer C."/>
            <person name="Ozouf-Costaz C."/>
            <person name="Bernot A."/>
            <person name="Nicaud S."/>
            <person name="Jaffe D."/>
            <person name="Fisher S."/>
            <person name="Lutfalla G."/>
            <person name="Dossat C."/>
            <person name="Segurens B."/>
            <person name="Dasilva C."/>
            <person name="Salanoubat M."/>
            <person name="Levy M."/>
            <person name="Boudet N."/>
            <person name="Castellano S."/>
            <person name="Anthouard V."/>
            <person name="Jubin C."/>
            <person name="Castelli V."/>
            <person name="Katinka M."/>
            <person name="Vacherie B."/>
            <person name="Biemont C."/>
            <person name="Skalli Z."/>
            <person name="Cattolico L."/>
            <person name="Poulain J."/>
            <person name="De Berardinis V."/>
            <person name="Cruaud C."/>
            <person name="Duprat S."/>
            <person name="Brottier P."/>
            <person name="Coutanceau J.-P."/>
            <person name="Gouzy J."/>
            <person name="Parra G."/>
            <person name="Lardier G."/>
            <person name="Chapple C."/>
            <person name="McKernan K.J."/>
            <person name="McEwan P."/>
            <person name="Bosak S."/>
            <person name="Kellis M."/>
            <person name="Volff J.-N."/>
            <person name="Guigo R."/>
            <person name="Zody M.C."/>
            <person name="Mesirov J."/>
            <person name="Lindblad-Toh K."/>
            <person name="Birren B."/>
            <person name="Nusbaum C."/>
            <person name="Kahn D."/>
            <person name="Robinson-Rechavi M."/>
            <person name="Laudet V."/>
            <person name="Schachter V."/>
            <person name="Quetier F."/>
            <person name="Saurin W."/>
            <person name="Scarpelli C."/>
            <person name="Wincker P."/>
            <person name="Lander E.S."/>
            <person name="Weissenbach J."/>
            <person name="Roest Crollius H."/>
        </authorList>
    </citation>
    <scope>NUCLEOTIDE SEQUENCE [LARGE SCALE GENOMIC DNA]</scope>
</reference>
<dbReference type="EMBL" id="CAAE01013074">
    <property type="protein sequence ID" value="CAF94795.1"/>
    <property type="molecule type" value="Genomic_DNA"/>
</dbReference>
<protein>
    <submittedName>
        <fullName evidence="1">Chromosome undetermined SCAF13074, whole genome shotgun sequence</fullName>
    </submittedName>
</protein>
<name>Q4SX37_TETNG</name>